<dbReference type="CDD" id="cd00056">
    <property type="entry name" value="ENDO3c"/>
    <property type="match status" value="1"/>
</dbReference>
<keyword evidence="4" id="KW-0234">DNA repair</keyword>
<dbReference type="Gene3D" id="1.10.340.30">
    <property type="entry name" value="Hypothetical protein, domain 2"/>
    <property type="match status" value="1"/>
</dbReference>
<evidence type="ECO:0000313" key="7">
    <source>
        <dbReference type="Proteomes" id="UP000250079"/>
    </source>
</evidence>
<keyword evidence="7" id="KW-1185">Reference proteome</keyword>
<dbReference type="SUPFAM" id="SSF48150">
    <property type="entry name" value="DNA-glycosylase"/>
    <property type="match status" value="1"/>
</dbReference>
<organism evidence="6 7">
    <name type="scientific">Granulosicoccus antarcticus IMCC3135</name>
    <dbReference type="NCBI Taxonomy" id="1192854"/>
    <lineage>
        <taxon>Bacteria</taxon>
        <taxon>Pseudomonadati</taxon>
        <taxon>Pseudomonadota</taxon>
        <taxon>Gammaproteobacteria</taxon>
        <taxon>Chromatiales</taxon>
        <taxon>Granulosicoccaceae</taxon>
        <taxon>Granulosicoccus</taxon>
    </lineage>
</organism>
<dbReference type="GO" id="GO:0006285">
    <property type="term" value="P:base-excision repair, AP site formation"/>
    <property type="evidence" value="ECO:0007669"/>
    <property type="project" value="TreeGrafter"/>
</dbReference>
<dbReference type="GO" id="GO:0043916">
    <property type="term" value="F:DNA-7-methylguanine glycosylase activity"/>
    <property type="evidence" value="ECO:0007669"/>
    <property type="project" value="TreeGrafter"/>
</dbReference>
<dbReference type="Proteomes" id="UP000250079">
    <property type="component" value="Chromosome"/>
</dbReference>
<dbReference type="EMBL" id="CP018632">
    <property type="protein sequence ID" value="ASJ71407.1"/>
    <property type="molecule type" value="Genomic_DNA"/>
</dbReference>
<dbReference type="InterPro" id="IPR003265">
    <property type="entry name" value="HhH-GPD_domain"/>
</dbReference>
<dbReference type="GO" id="GO:0005737">
    <property type="term" value="C:cytoplasm"/>
    <property type="evidence" value="ECO:0007669"/>
    <property type="project" value="TreeGrafter"/>
</dbReference>
<keyword evidence="6" id="KW-0378">Hydrolase</keyword>
<dbReference type="KEGG" id="gai:IMCC3135_06500"/>
<evidence type="ECO:0000313" key="6">
    <source>
        <dbReference type="EMBL" id="ASJ71407.1"/>
    </source>
</evidence>
<name>A0A2Z2NUR3_9GAMM</name>
<sequence>MTDVETSLTRNTLAIAVQALTREDPLICGLVRQYGMPPLWQRSQSFATLVHIILEQKVSLASAKAVMLRVQKLCPQMNHKQFLGVSEQRLRQVGISERKLSYCRSIAEAIDTGELDLSHLRRCTDAQVMDALTSIRGIGPWSAGVYLLMALRRPDAWASGDRALVVSLAECADLPAVPGYAELDQWAERWRPYRAAAARVLWHAYLSRRSPGARQKRSS</sequence>
<dbReference type="Gene3D" id="1.10.1670.40">
    <property type="match status" value="1"/>
</dbReference>
<evidence type="ECO:0000256" key="4">
    <source>
        <dbReference type="ARBA" id="ARBA00023204"/>
    </source>
</evidence>
<dbReference type="InterPro" id="IPR011257">
    <property type="entry name" value="DNA_glycosylase"/>
</dbReference>
<evidence type="ECO:0000259" key="5">
    <source>
        <dbReference type="SMART" id="SM00478"/>
    </source>
</evidence>
<dbReference type="AlphaFoldDB" id="A0A2Z2NUR3"/>
<dbReference type="RefSeq" id="WP_088916849.1">
    <property type="nucleotide sequence ID" value="NZ_CP018632.1"/>
</dbReference>
<dbReference type="GO" id="GO:0006307">
    <property type="term" value="P:DNA alkylation repair"/>
    <property type="evidence" value="ECO:0007669"/>
    <property type="project" value="TreeGrafter"/>
</dbReference>
<protein>
    <recommendedName>
        <fullName evidence="2">DNA-3-methyladenine glycosylase II</fullName>
        <ecNumber evidence="2">3.2.2.21</ecNumber>
    </recommendedName>
</protein>
<dbReference type="GO" id="GO:0008725">
    <property type="term" value="F:DNA-3-methyladenine glycosylase activity"/>
    <property type="evidence" value="ECO:0007669"/>
    <property type="project" value="TreeGrafter"/>
</dbReference>
<accession>A0A2Z2NUR3</accession>
<proteinExistence type="predicted"/>
<reference evidence="6 7" key="1">
    <citation type="submission" date="2016-12" db="EMBL/GenBank/DDBJ databases">
        <authorList>
            <person name="Song W.-J."/>
            <person name="Kurnit D.M."/>
        </authorList>
    </citation>
    <scope>NUCLEOTIDE SEQUENCE [LARGE SCALE GENOMIC DNA]</scope>
    <source>
        <strain evidence="6 7">IMCC3135</strain>
    </source>
</reference>
<dbReference type="PANTHER" id="PTHR43003">
    <property type="entry name" value="DNA-3-METHYLADENINE GLYCOSYLASE"/>
    <property type="match status" value="1"/>
</dbReference>
<dbReference type="GO" id="GO:0032131">
    <property type="term" value="F:alkylated DNA binding"/>
    <property type="evidence" value="ECO:0007669"/>
    <property type="project" value="TreeGrafter"/>
</dbReference>
<dbReference type="Pfam" id="PF00730">
    <property type="entry name" value="HhH-GPD"/>
    <property type="match status" value="1"/>
</dbReference>
<dbReference type="EC" id="3.2.2.21" evidence="2"/>
<gene>
    <name evidence="6" type="primary">alkA</name>
    <name evidence="6" type="ORF">IMCC3135_06500</name>
</gene>
<keyword evidence="3" id="KW-0227">DNA damage</keyword>
<evidence type="ECO:0000256" key="1">
    <source>
        <dbReference type="ARBA" id="ARBA00000086"/>
    </source>
</evidence>
<dbReference type="PANTHER" id="PTHR43003:SF5">
    <property type="entry name" value="DNA-3-METHYLADENINE GLYCOSYLASE"/>
    <property type="match status" value="1"/>
</dbReference>
<comment type="catalytic activity">
    <reaction evidence="1">
        <text>Hydrolysis of alkylated DNA, releasing 3-methyladenine, 3-methylguanine, 7-methylguanine and 7-methyladenine.</text>
        <dbReference type="EC" id="3.2.2.21"/>
    </reaction>
</comment>
<keyword evidence="6" id="KW-0326">Glycosidase</keyword>
<dbReference type="InterPro" id="IPR051912">
    <property type="entry name" value="Alkylbase_DNA_Glycosylase/TA"/>
</dbReference>
<evidence type="ECO:0000256" key="3">
    <source>
        <dbReference type="ARBA" id="ARBA00022763"/>
    </source>
</evidence>
<feature type="domain" description="HhH-GPD" evidence="5">
    <location>
        <begin position="54"/>
        <end position="206"/>
    </location>
</feature>
<dbReference type="OrthoDB" id="9811249at2"/>
<dbReference type="SMART" id="SM00478">
    <property type="entry name" value="ENDO3c"/>
    <property type="match status" value="1"/>
</dbReference>
<dbReference type="GO" id="GO:0032993">
    <property type="term" value="C:protein-DNA complex"/>
    <property type="evidence" value="ECO:0007669"/>
    <property type="project" value="TreeGrafter"/>
</dbReference>
<evidence type="ECO:0000256" key="2">
    <source>
        <dbReference type="ARBA" id="ARBA00012000"/>
    </source>
</evidence>